<accession>A0ABQ9I5T8</accession>
<organism evidence="2 3">
    <name type="scientific">Dryococelus australis</name>
    <dbReference type="NCBI Taxonomy" id="614101"/>
    <lineage>
        <taxon>Eukaryota</taxon>
        <taxon>Metazoa</taxon>
        <taxon>Ecdysozoa</taxon>
        <taxon>Arthropoda</taxon>
        <taxon>Hexapoda</taxon>
        <taxon>Insecta</taxon>
        <taxon>Pterygota</taxon>
        <taxon>Neoptera</taxon>
        <taxon>Polyneoptera</taxon>
        <taxon>Phasmatodea</taxon>
        <taxon>Verophasmatodea</taxon>
        <taxon>Anareolatae</taxon>
        <taxon>Phasmatidae</taxon>
        <taxon>Eurycanthinae</taxon>
        <taxon>Dryococelus</taxon>
    </lineage>
</organism>
<gene>
    <name evidence="2" type="ORF">PR048_010854</name>
</gene>
<proteinExistence type="predicted"/>
<dbReference type="Proteomes" id="UP001159363">
    <property type="component" value="Chromosome 3"/>
</dbReference>
<comment type="caution">
    <text evidence="2">The sequence shown here is derived from an EMBL/GenBank/DDBJ whole genome shotgun (WGS) entry which is preliminary data.</text>
</comment>
<feature type="compositionally biased region" description="Basic and acidic residues" evidence="1">
    <location>
        <begin position="75"/>
        <end position="99"/>
    </location>
</feature>
<protein>
    <submittedName>
        <fullName evidence="2">Uncharacterized protein</fullName>
    </submittedName>
</protein>
<name>A0ABQ9I5T8_9NEOP</name>
<sequence length="121" mass="13842">MRPFNLAERVWIPDRQAYGRVTGTLEDTRYPRSYLFKLQGMHYRCKTAPALNQDQVVQDKVRSHNTSIPTFTAAVEHKRPPCSPKERKEGTTRQRDHGQTARMSSNQDGEDGNQELGEGIV</sequence>
<feature type="region of interest" description="Disordered" evidence="1">
    <location>
        <begin position="67"/>
        <end position="121"/>
    </location>
</feature>
<reference evidence="2 3" key="1">
    <citation type="submission" date="2023-02" db="EMBL/GenBank/DDBJ databases">
        <title>LHISI_Scaffold_Assembly.</title>
        <authorList>
            <person name="Stuart O.P."/>
            <person name="Cleave R."/>
            <person name="Magrath M.J.L."/>
            <person name="Mikheyev A.S."/>
        </authorList>
    </citation>
    <scope>NUCLEOTIDE SEQUENCE [LARGE SCALE GENOMIC DNA]</scope>
    <source>
        <strain evidence="2">Daus_M_001</strain>
        <tissue evidence="2">Leg muscle</tissue>
    </source>
</reference>
<dbReference type="EMBL" id="JARBHB010000003">
    <property type="protein sequence ID" value="KAJ8891338.1"/>
    <property type="molecule type" value="Genomic_DNA"/>
</dbReference>
<evidence type="ECO:0000313" key="2">
    <source>
        <dbReference type="EMBL" id="KAJ8891338.1"/>
    </source>
</evidence>
<evidence type="ECO:0000256" key="1">
    <source>
        <dbReference type="SAM" id="MobiDB-lite"/>
    </source>
</evidence>
<keyword evidence="3" id="KW-1185">Reference proteome</keyword>
<evidence type="ECO:0000313" key="3">
    <source>
        <dbReference type="Proteomes" id="UP001159363"/>
    </source>
</evidence>